<evidence type="ECO:0000256" key="1">
    <source>
        <dbReference type="SAM" id="Phobius"/>
    </source>
</evidence>
<dbReference type="InterPro" id="IPR000073">
    <property type="entry name" value="AB_hydrolase_1"/>
</dbReference>
<dbReference type="PANTHER" id="PTHR43329">
    <property type="entry name" value="EPOXIDE HYDROLASE"/>
    <property type="match status" value="1"/>
</dbReference>
<keyword evidence="1" id="KW-0812">Transmembrane</keyword>
<sequence>MTELRTDTMYRVRENTIETVGGVETHYWEYLPAHPIDDVVAYTTGGWPVDSTWLEDIIEGLVESGVPVVRYDQRGAGVSGHPRRTSQYTMPKLAQELDAVIDATAAGRTIYVFGEAWAANIAAEHIHRFPGKIDTLISVGSPSLDMAFTALRRQTRRAIGEKSLRKQVAFQWAVLWYWFALALPVLPELVFATGLPTAGLNRMLTRLDQRGGKPNAEPFRTTKADAAQGSLKYRWFIRHRSFTPAYDELRVNHLRVIQLDGERLSTPLLLEGLGDRTPDLRVTHLDADHFNFRYGKTGTAIEKEIRNAIAS</sequence>
<evidence type="ECO:0000313" key="3">
    <source>
        <dbReference type="EMBL" id="QXN95111.1"/>
    </source>
</evidence>
<gene>
    <name evidence="3" type="ORF">KV110_19950</name>
</gene>
<evidence type="ECO:0000313" key="4">
    <source>
        <dbReference type="Proteomes" id="UP000694257"/>
    </source>
</evidence>
<dbReference type="GO" id="GO:0016787">
    <property type="term" value="F:hydrolase activity"/>
    <property type="evidence" value="ECO:0007669"/>
    <property type="project" value="UniProtKB-KW"/>
</dbReference>
<keyword evidence="1" id="KW-0472">Membrane</keyword>
<proteinExistence type="predicted"/>
<keyword evidence="1" id="KW-1133">Transmembrane helix</keyword>
<reference evidence="3 4" key="1">
    <citation type="submission" date="2021-07" db="EMBL/GenBank/DDBJ databases">
        <title>Whole Genome Sequence of Nocardia Iowensis.</title>
        <authorList>
            <person name="Lamm A."/>
            <person name="Collins-Fairclough A.M."/>
            <person name="Bunk B."/>
            <person name="Sproer C."/>
        </authorList>
    </citation>
    <scope>NUCLEOTIDE SEQUENCE [LARGE SCALE GENOMIC DNA]</scope>
    <source>
        <strain evidence="3 4">NRRL 5646</strain>
    </source>
</reference>
<dbReference type="Pfam" id="PF00561">
    <property type="entry name" value="Abhydrolase_1"/>
    <property type="match status" value="1"/>
</dbReference>
<dbReference type="RefSeq" id="WP_218477883.1">
    <property type="nucleotide sequence ID" value="NZ_BAABJN010000008.1"/>
</dbReference>
<keyword evidence="3" id="KW-0378">Hydrolase</keyword>
<name>A0ABX8S0Q3_NOCIO</name>
<protein>
    <submittedName>
        <fullName evidence="3">Alpha/beta fold hydrolase</fullName>
    </submittedName>
</protein>
<feature type="domain" description="AB hydrolase-1" evidence="2">
    <location>
        <begin position="53"/>
        <end position="167"/>
    </location>
</feature>
<organism evidence="3 4">
    <name type="scientific">Nocardia iowensis</name>
    <dbReference type="NCBI Taxonomy" id="204891"/>
    <lineage>
        <taxon>Bacteria</taxon>
        <taxon>Bacillati</taxon>
        <taxon>Actinomycetota</taxon>
        <taxon>Actinomycetes</taxon>
        <taxon>Mycobacteriales</taxon>
        <taxon>Nocardiaceae</taxon>
        <taxon>Nocardia</taxon>
    </lineage>
</organism>
<accession>A0ABX8S0Q3</accession>
<feature type="transmembrane region" description="Helical" evidence="1">
    <location>
        <begin position="175"/>
        <end position="200"/>
    </location>
</feature>
<dbReference type="Proteomes" id="UP000694257">
    <property type="component" value="Chromosome"/>
</dbReference>
<keyword evidence="4" id="KW-1185">Reference proteome</keyword>
<evidence type="ECO:0000259" key="2">
    <source>
        <dbReference type="Pfam" id="PF00561"/>
    </source>
</evidence>
<dbReference type="EMBL" id="CP078145">
    <property type="protein sequence ID" value="QXN95111.1"/>
    <property type="molecule type" value="Genomic_DNA"/>
</dbReference>